<organism evidence="1 2">
    <name type="scientific">Nocardioides mangrovicus</name>
    <dbReference type="NCBI Taxonomy" id="2478913"/>
    <lineage>
        <taxon>Bacteria</taxon>
        <taxon>Bacillati</taxon>
        <taxon>Actinomycetota</taxon>
        <taxon>Actinomycetes</taxon>
        <taxon>Propionibacteriales</taxon>
        <taxon>Nocardioidaceae</taxon>
        <taxon>Nocardioides</taxon>
    </lineage>
</organism>
<dbReference type="OrthoDB" id="4548523at2"/>
<dbReference type="EMBL" id="RDBE01000006">
    <property type="protein sequence ID" value="RLV49963.1"/>
    <property type="molecule type" value="Genomic_DNA"/>
</dbReference>
<dbReference type="InterPro" id="IPR007061">
    <property type="entry name" value="MST-like"/>
</dbReference>
<gene>
    <name evidence="1" type="ORF">D9V37_08805</name>
</gene>
<accession>A0A3L8P5C0</accession>
<keyword evidence="2" id="KW-1185">Reference proteome</keyword>
<proteinExistence type="predicted"/>
<dbReference type="Pfam" id="PF04978">
    <property type="entry name" value="MST"/>
    <property type="match status" value="1"/>
</dbReference>
<dbReference type="SUPFAM" id="SSF109854">
    <property type="entry name" value="DinB/YfiT-like putative metalloenzymes"/>
    <property type="match status" value="1"/>
</dbReference>
<dbReference type="AlphaFoldDB" id="A0A3L8P5C0"/>
<evidence type="ECO:0000313" key="2">
    <source>
        <dbReference type="Proteomes" id="UP000281708"/>
    </source>
</evidence>
<dbReference type="Gene3D" id="1.20.120.450">
    <property type="entry name" value="dinb family like domain"/>
    <property type="match status" value="1"/>
</dbReference>
<sequence length="173" mass="19106">MSERDDLLQILDTRRALFLRTVEGIDDDQARTRTTVSELTLGGLVKHVAQTQEQWLSFITEGPAPQPDIDWSNIDWSNPPAAVKAFQEGHRMLPEETLGDLVAAYQDVAARTAELVDTVDLDATQPLPEAPWFEPGASWSARQVLLHLVGETSQHAGHADIIREALDGQKTMG</sequence>
<dbReference type="RefSeq" id="WP_121805727.1">
    <property type="nucleotide sequence ID" value="NZ_RDBE01000006.1"/>
</dbReference>
<reference evidence="1 2" key="1">
    <citation type="submission" date="2018-10" db="EMBL/GenBank/DDBJ databases">
        <title>Marmoricola sp. 4Q3S-7 whole genome shotgun sequence.</title>
        <authorList>
            <person name="Li F."/>
        </authorList>
    </citation>
    <scope>NUCLEOTIDE SEQUENCE [LARGE SCALE GENOMIC DNA]</scope>
    <source>
        <strain evidence="1 2">4Q3S-7</strain>
    </source>
</reference>
<name>A0A3L8P5C0_9ACTN</name>
<dbReference type="InterPro" id="IPR034660">
    <property type="entry name" value="DinB/YfiT-like"/>
</dbReference>
<dbReference type="Proteomes" id="UP000281708">
    <property type="component" value="Unassembled WGS sequence"/>
</dbReference>
<evidence type="ECO:0000313" key="1">
    <source>
        <dbReference type="EMBL" id="RLV49963.1"/>
    </source>
</evidence>
<protein>
    <submittedName>
        <fullName evidence="1">DinB family protein</fullName>
    </submittedName>
</protein>
<comment type="caution">
    <text evidence="1">The sequence shown here is derived from an EMBL/GenBank/DDBJ whole genome shotgun (WGS) entry which is preliminary data.</text>
</comment>